<feature type="transmembrane region" description="Helical" evidence="2">
    <location>
        <begin position="227"/>
        <end position="249"/>
    </location>
</feature>
<accession>A0A291GUI3</accession>
<dbReference type="EMBL" id="CP023564">
    <property type="protein sequence ID" value="ATG53754.1"/>
    <property type="molecule type" value="Genomic_DNA"/>
</dbReference>
<feature type="compositionally biased region" description="Basic and acidic residues" evidence="1">
    <location>
        <begin position="155"/>
        <end position="166"/>
    </location>
</feature>
<evidence type="ECO:0000256" key="2">
    <source>
        <dbReference type="SAM" id="Phobius"/>
    </source>
</evidence>
<feature type="transmembrane region" description="Helical" evidence="2">
    <location>
        <begin position="196"/>
        <end position="215"/>
    </location>
</feature>
<feature type="compositionally biased region" description="Low complexity" evidence="1">
    <location>
        <begin position="62"/>
        <end position="74"/>
    </location>
</feature>
<feature type="transmembrane region" description="Helical" evidence="2">
    <location>
        <begin position="331"/>
        <end position="353"/>
    </location>
</feature>
<feature type="compositionally biased region" description="Polar residues" evidence="1">
    <location>
        <begin position="1"/>
        <end position="29"/>
    </location>
</feature>
<dbReference type="PANTHER" id="PTHR36178:SF1">
    <property type="entry name" value="SODIUM_GLUTAMATE SYMPORTER"/>
    <property type="match status" value="1"/>
</dbReference>
<keyword evidence="2" id="KW-1133">Transmembrane helix</keyword>
<feature type="compositionally biased region" description="Low complexity" evidence="1">
    <location>
        <begin position="98"/>
        <end position="111"/>
    </location>
</feature>
<evidence type="ECO:0000313" key="4">
    <source>
        <dbReference type="Proteomes" id="UP000217889"/>
    </source>
</evidence>
<name>A0A291GUI3_9MICO</name>
<dbReference type="KEGG" id="bgg:CFK41_02400"/>
<feature type="transmembrane region" description="Helical" evidence="2">
    <location>
        <begin position="457"/>
        <end position="477"/>
    </location>
</feature>
<dbReference type="AlphaFoldDB" id="A0A291GUI3"/>
<protein>
    <recommendedName>
        <fullName evidence="5">Sodium:glutamate symporter</fullName>
    </recommendedName>
</protein>
<feature type="region of interest" description="Disordered" evidence="1">
    <location>
        <begin position="1"/>
        <end position="191"/>
    </location>
</feature>
<organism evidence="3 4">
    <name type="scientific">Brachybacterium ginsengisoli</name>
    <dbReference type="NCBI Taxonomy" id="1331682"/>
    <lineage>
        <taxon>Bacteria</taxon>
        <taxon>Bacillati</taxon>
        <taxon>Actinomycetota</taxon>
        <taxon>Actinomycetes</taxon>
        <taxon>Micrococcales</taxon>
        <taxon>Dermabacteraceae</taxon>
        <taxon>Brachybacterium</taxon>
    </lineage>
</organism>
<feature type="transmembrane region" description="Helical" evidence="2">
    <location>
        <begin position="591"/>
        <end position="611"/>
    </location>
</feature>
<feature type="transmembrane region" description="Helical" evidence="2">
    <location>
        <begin position="365"/>
        <end position="384"/>
    </location>
</feature>
<dbReference type="GO" id="GO:0015501">
    <property type="term" value="F:glutamate:sodium symporter activity"/>
    <property type="evidence" value="ECO:0007669"/>
    <property type="project" value="InterPro"/>
</dbReference>
<sequence>MTRQRFASMKARSTASGLGRYSGSTSFSRVMSHHSSRIARSTPPCSRRFRRRRRDRPRRAARATCSDASGTFSGASGGAVGSRSGAREGTAPVVLAPSSMGRVSSVRSRPVAGRTVPLPASKRLPRTGDRSPRTGRTARERASVHDVLARCSPQRSERSRHPDRPTRYRPLPRRPSRTRPPPHGEHSPGATRSIPVSALFGLSLIGIFCAIGMVLRRWIPSFRTNLVPAFVIAGFLGAIAMNIGLSGVLDGVDHELFTMLTAQLFTLSFISIGLTPPPPSAAGDGGRTQKVLLRGAWAMGLTWTFVFAVQALIGVGVVAATGRFGGMDAMYGFMVPFAFAQGPGQAVTFAGIFEQQGWDDAVNVGLAFASAGFAAAFLVGVPLAKWGMSKGLATHSMGISDSVAKGYFRKDEETESMGTETTFSGSVDTLGFHMTMMGIAYLLAHGLAWIFGHIPGFVGQTISGMMFMNGLLAAYFVRWVLRRLQVEHLLNRQMQAKLTGFTTDYVVVASFMAVQAAVVVAWLVPILITCVIITAITVLLCVAIGQRYGSDHDFERTMGMYGTLTGTTPTGLALVRILDPRMRTTTMAEMGLMNLPEMLYIPAMLTISAAFAGELGLWAAVGVMAALTAGYFVIMLITQSFGKRTWTLRGATDGESAAADPEPSVPA</sequence>
<evidence type="ECO:0000313" key="3">
    <source>
        <dbReference type="EMBL" id="ATG53754.1"/>
    </source>
</evidence>
<reference evidence="3 4" key="1">
    <citation type="journal article" date="2014" name="Int. J. Syst. Evol. Microbiol.">
        <title>Brachybacterium ginsengisoli sp. nov., isolated from soil of a ginseng field.</title>
        <authorList>
            <person name="Hoang V.A."/>
            <person name="Kim Y.J."/>
            <person name="Nguyen N.L."/>
            <person name="Yang D.C."/>
        </authorList>
    </citation>
    <scope>NUCLEOTIDE SEQUENCE [LARGE SCALE GENOMIC DNA]</scope>
    <source>
        <strain evidence="3 4">DCY80</strain>
    </source>
</reference>
<feature type="transmembrane region" description="Helical" evidence="2">
    <location>
        <begin position="522"/>
        <end position="544"/>
    </location>
</feature>
<evidence type="ECO:0008006" key="5">
    <source>
        <dbReference type="Google" id="ProtNLM"/>
    </source>
</evidence>
<evidence type="ECO:0000256" key="1">
    <source>
        <dbReference type="SAM" id="MobiDB-lite"/>
    </source>
</evidence>
<proteinExistence type="predicted"/>
<feature type="transmembrane region" description="Helical" evidence="2">
    <location>
        <begin position="256"/>
        <end position="275"/>
    </location>
</feature>
<gene>
    <name evidence="3" type="ORF">CFK41_02400</name>
</gene>
<feature type="transmembrane region" description="Helical" evidence="2">
    <location>
        <begin position="617"/>
        <end position="637"/>
    </location>
</feature>
<dbReference type="Proteomes" id="UP000217889">
    <property type="component" value="Chromosome"/>
</dbReference>
<feature type="transmembrane region" description="Helical" evidence="2">
    <location>
        <begin position="430"/>
        <end position="451"/>
    </location>
</feature>
<feature type="transmembrane region" description="Helical" evidence="2">
    <location>
        <begin position="295"/>
        <end position="319"/>
    </location>
</feature>
<dbReference type="GO" id="GO:0016020">
    <property type="term" value="C:membrane"/>
    <property type="evidence" value="ECO:0007669"/>
    <property type="project" value="InterPro"/>
</dbReference>
<dbReference type="InterPro" id="IPR004445">
    <property type="entry name" value="GltS"/>
</dbReference>
<dbReference type="PANTHER" id="PTHR36178">
    <property type="entry name" value="SLR0625 PROTEIN"/>
    <property type="match status" value="1"/>
</dbReference>
<feature type="compositionally biased region" description="Basic and acidic residues" evidence="1">
    <location>
        <begin position="126"/>
        <end position="148"/>
    </location>
</feature>
<dbReference type="GO" id="GO:0015813">
    <property type="term" value="P:L-glutamate transmembrane transport"/>
    <property type="evidence" value="ECO:0007669"/>
    <property type="project" value="InterPro"/>
</dbReference>
<keyword evidence="2" id="KW-0812">Transmembrane</keyword>
<keyword evidence="2" id="KW-0472">Membrane</keyword>
<keyword evidence="4" id="KW-1185">Reference proteome</keyword>
<feature type="compositionally biased region" description="Basic residues" evidence="1">
    <location>
        <begin position="47"/>
        <end position="61"/>
    </location>
</feature>